<evidence type="ECO:0000256" key="1">
    <source>
        <dbReference type="SAM" id="MobiDB-lite"/>
    </source>
</evidence>
<organism evidence="2">
    <name type="scientific">viral metagenome</name>
    <dbReference type="NCBI Taxonomy" id="1070528"/>
    <lineage>
        <taxon>unclassified sequences</taxon>
        <taxon>metagenomes</taxon>
        <taxon>organismal metagenomes</taxon>
    </lineage>
</organism>
<reference evidence="2" key="1">
    <citation type="journal article" date="2020" name="Nature">
        <title>Giant virus diversity and host interactions through global metagenomics.</title>
        <authorList>
            <person name="Schulz F."/>
            <person name="Roux S."/>
            <person name="Paez-Espino D."/>
            <person name="Jungbluth S."/>
            <person name="Walsh D.A."/>
            <person name="Denef V.J."/>
            <person name="McMahon K.D."/>
            <person name="Konstantinidis K.T."/>
            <person name="Eloe-Fadrosh E.A."/>
            <person name="Kyrpides N.C."/>
            <person name="Woyke T."/>
        </authorList>
    </citation>
    <scope>NUCLEOTIDE SEQUENCE</scope>
    <source>
        <strain evidence="2">GVMAG-M-3300009155-2</strain>
    </source>
</reference>
<proteinExistence type="predicted"/>
<protein>
    <submittedName>
        <fullName evidence="2">Uncharacterized protein</fullName>
    </submittedName>
</protein>
<dbReference type="AlphaFoldDB" id="A0A6C0ES61"/>
<accession>A0A6C0ES61</accession>
<feature type="region of interest" description="Disordered" evidence="1">
    <location>
        <begin position="1"/>
        <end position="21"/>
    </location>
</feature>
<sequence>MKIKTKKYKSKNRKKERKRNKTLKNIHHIIPNNTPLQIRKISNDINRIRKMSSYSPTINKDLVTLKSIPRKEILDCNISQAYSLKEPLQIGIPGNIFGKNCFNYNTPQAKKYLLRNLSADKHIDITKIVPPLQVQSNCWFNAMFVTFFVSDKGRKFFHFLRQLMIEGKQQNGTIIPDKLKNAFALLNFGIDACLTGNKFAYELNTNNIIHQLYKSIPSSYKEKYPYIVDVDAAGNPLLYYMSIINYLNNSSIVLLFIRDADNNWKDKVSESMKKMTHLPHIIVLEVYDEKASKFNKKPLSFTINESKYKIDSSVVRDISKQHFCATITCEKKDMGYDGMSFHRISDLKWKDKMNSDYNWSFEGSTDYDGTLLKWNFTKCYQLLLYYRFV</sequence>
<dbReference type="EMBL" id="MN738916">
    <property type="protein sequence ID" value="QHT31169.1"/>
    <property type="molecule type" value="Genomic_DNA"/>
</dbReference>
<name>A0A6C0ES61_9ZZZZ</name>
<evidence type="ECO:0000313" key="2">
    <source>
        <dbReference type="EMBL" id="QHT31169.1"/>
    </source>
</evidence>